<dbReference type="InterPro" id="IPR027417">
    <property type="entry name" value="P-loop_NTPase"/>
</dbReference>
<reference evidence="10" key="2">
    <citation type="submission" date="2021-04" db="EMBL/GenBank/DDBJ databases">
        <authorList>
            <person name="Gilroy R."/>
        </authorList>
    </citation>
    <scope>NUCLEOTIDE SEQUENCE</scope>
    <source>
        <strain evidence="10">CHK187-11901</strain>
    </source>
</reference>
<name>A0A9D2NUJ2_9FIRM</name>
<evidence type="ECO:0000256" key="1">
    <source>
        <dbReference type="ARBA" id="ARBA00007316"/>
    </source>
</evidence>
<evidence type="ECO:0000256" key="4">
    <source>
        <dbReference type="ARBA" id="ARBA00022741"/>
    </source>
</evidence>
<comment type="caution">
    <text evidence="10">The sequence shown here is derived from an EMBL/GenBank/DDBJ whole genome shotgun (WGS) entry which is preliminary data.</text>
</comment>
<organism evidence="10 11">
    <name type="scientific">Candidatus Merdibacter merdavium</name>
    <dbReference type="NCBI Taxonomy" id="2838692"/>
    <lineage>
        <taxon>Bacteria</taxon>
        <taxon>Bacillati</taxon>
        <taxon>Bacillota</taxon>
        <taxon>Erysipelotrichia</taxon>
        <taxon>Erysipelotrichales</taxon>
        <taxon>Erysipelotrichaceae</taxon>
        <taxon>Merdibacter</taxon>
    </lineage>
</organism>
<dbReference type="InterPro" id="IPR005702">
    <property type="entry name" value="Wzc-like_C"/>
</dbReference>
<dbReference type="SUPFAM" id="SSF52540">
    <property type="entry name" value="P-loop containing nucleoside triphosphate hydrolases"/>
    <property type="match status" value="1"/>
</dbReference>
<dbReference type="AlphaFoldDB" id="A0A9D2NUJ2"/>
<evidence type="ECO:0000259" key="9">
    <source>
        <dbReference type="Pfam" id="PF13614"/>
    </source>
</evidence>
<reference evidence="10" key="1">
    <citation type="journal article" date="2021" name="PeerJ">
        <title>Extensive microbial diversity within the chicken gut microbiome revealed by metagenomics and culture.</title>
        <authorList>
            <person name="Gilroy R."/>
            <person name="Ravi A."/>
            <person name="Getino M."/>
            <person name="Pursley I."/>
            <person name="Horton D.L."/>
            <person name="Alikhan N.F."/>
            <person name="Baker D."/>
            <person name="Gharbi K."/>
            <person name="Hall N."/>
            <person name="Watson M."/>
            <person name="Adriaenssens E.M."/>
            <person name="Foster-Nyarko E."/>
            <person name="Jarju S."/>
            <person name="Secka A."/>
            <person name="Antonio M."/>
            <person name="Oren A."/>
            <person name="Chaudhuri R.R."/>
            <person name="La Ragione R."/>
            <person name="Hildebrand F."/>
            <person name="Pallen M.J."/>
        </authorList>
    </citation>
    <scope>NUCLEOTIDE SEQUENCE</scope>
    <source>
        <strain evidence="10">CHK187-11901</strain>
    </source>
</reference>
<keyword evidence="7" id="KW-0829">Tyrosine-protein kinase</keyword>
<dbReference type="GO" id="GO:0005886">
    <property type="term" value="C:plasma membrane"/>
    <property type="evidence" value="ECO:0007669"/>
    <property type="project" value="TreeGrafter"/>
</dbReference>
<sequence>MKARKKSKRTADLSMAEKWMTQSEVYRQLRTNIEYSSVERPIQVVNITSTKENEGKTTIAVNLAMVSTAQYDRVLLVDCDLRKPAVHRFLGLSNRSGLSNLLFEEHVSIQDERYFQKVSGESGSNPLYVLTSGVQVPNPLELLSSDKFSHLITQLRAQFDFIVLDCTPVLAVSDAVPVSRTADGTIFIVSANDTVKQDARLALTTLQRTGIHVLGAVLNKTDASSEGYYRYYYSQ</sequence>
<evidence type="ECO:0000256" key="6">
    <source>
        <dbReference type="ARBA" id="ARBA00022840"/>
    </source>
</evidence>
<accession>A0A9D2NUJ2</accession>
<keyword evidence="3" id="KW-0808">Transferase</keyword>
<evidence type="ECO:0000256" key="5">
    <source>
        <dbReference type="ARBA" id="ARBA00022777"/>
    </source>
</evidence>
<evidence type="ECO:0000256" key="3">
    <source>
        <dbReference type="ARBA" id="ARBA00022679"/>
    </source>
</evidence>
<dbReference type="PANTHER" id="PTHR32309">
    <property type="entry name" value="TYROSINE-PROTEIN KINASE"/>
    <property type="match status" value="1"/>
</dbReference>
<evidence type="ECO:0000256" key="7">
    <source>
        <dbReference type="ARBA" id="ARBA00023137"/>
    </source>
</evidence>
<feature type="domain" description="AAA" evidence="9">
    <location>
        <begin position="43"/>
        <end position="176"/>
    </location>
</feature>
<dbReference type="Gene3D" id="3.40.50.300">
    <property type="entry name" value="P-loop containing nucleotide triphosphate hydrolases"/>
    <property type="match status" value="1"/>
</dbReference>
<keyword evidence="5 10" id="KW-0418">Kinase</keyword>
<dbReference type="Proteomes" id="UP000823896">
    <property type="component" value="Unassembled WGS sequence"/>
</dbReference>
<keyword evidence="4" id="KW-0547">Nucleotide-binding</keyword>
<evidence type="ECO:0000313" key="10">
    <source>
        <dbReference type="EMBL" id="HJC37224.1"/>
    </source>
</evidence>
<dbReference type="CDD" id="cd05387">
    <property type="entry name" value="BY-kinase"/>
    <property type="match status" value="1"/>
</dbReference>
<dbReference type="PANTHER" id="PTHR32309:SF13">
    <property type="entry name" value="FERRIC ENTEROBACTIN TRANSPORT PROTEIN FEPE"/>
    <property type="match status" value="1"/>
</dbReference>
<dbReference type="EC" id="2.7.10.2" evidence="2"/>
<keyword evidence="6" id="KW-0067">ATP-binding</keyword>
<dbReference type="InterPro" id="IPR050445">
    <property type="entry name" value="Bact_polysacc_biosynth/exp"/>
</dbReference>
<dbReference type="GO" id="GO:0004715">
    <property type="term" value="F:non-membrane spanning protein tyrosine kinase activity"/>
    <property type="evidence" value="ECO:0007669"/>
    <property type="project" value="UniProtKB-EC"/>
</dbReference>
<dbReference type="GO" id="GO:0005524">
    <property type="term" value="F:ATP binding"/>
    <property type="evidence" value="ECO:0007669"/>
    <property type="project" value="UniProtKB-KW"/>
</dbReference>
<proteinExistence type="inferred from homology"/>
<gene>
    <name evidence="10" type="ORF">H9702_08885</name>
</gene>
<dbReference type="NCBIfam" id="TIGR01007">
    <property type="entry name" value="eps_fam"/>
    <property type="match status" value="1"/>
</dbReference>
<dbReference type="InterPro" id="IPR025669">
    <property type="entry name" value="AAA_dom"/>
</dbReference>
<dbReference type="EMBL" id="DWWM01000056">
    <property type="protein sequence ID" value="HJC37224.1"/>
    <property type="molecule type" value="Genomic_DNA"/>
</dbReference>
<protein>
    <recommendedName>
        <fullName evidence="2">non-specific protein-tyrosine kinase</fullName>
        <ecNumber evidence="2">2.7.10.2</ecNumber>
    </recommendedName>
</protein>
<evidence type="ECO:0000313" key="11">
    <source>
        <dbReference type="Proteomes" id="UP000823896"/>
    </source>
</evidence>
<evidence type="ECO:0000256" key="2">
    <source>
        <dbReference type="ARBA" id="ARBA00011903"/>
    </source>
</evidence>
<comment type="similarity">
    <text evidence="1">Belongs to the CpsD/CapB family.</text>
</comment>
<evidence type="ECO:0000256" key="8">
    <source>
        <dbReference type="ARBA" id="ARBA00051245"/>
    </source>
</evidence>
<dbReference type="Pfam" id="PF13614">
    <property type="entry name" value="AAA_31"/>
    <property type="match status" value="1"/>
</dbReference>
<comment type="catalytic activity">
    <reaction evidence="8">
        <text>L-tyrosyl-[protein] + ATP = O-phospho-L-tyrosyl-[protein] + ADP + H(+)</text>
        <dbReference type="Rhea" id="RHEA:10596"/>
        <dbReference type="Rhea" id="RHEA-COMP:10136"/>
        <dbReference type="Rhea" id="RHEA-COMP:20101"/>
        <dbReference type="ChEBI" id="CHEBI:15378"/>
        <dbReference type="ChEBI" id="CHEBI:30616"/>
        <dbReference type="ChEBI" id="CHEBI:46858"/>
        <dbReference type="ChEBI" id="CHEBI:61978"/>
        <dbReference type="ChEBI" id="CHEBI:456216"/>
        <dbReference type="EC" id="2.7.10.2"/>
    </reaction>
</comment>